<name>A0ABY9TFN9_9GAMM</name>
<dbReference type="PROSITE" id="PS51257">
    <property type="entry name" value="PROKAR_LIPOPROTEIN"/>
    <property type="match status" value="1"/>
</dbReference>
<evidence type="ECO:0000259" key="2">
    <source>
        <dbReference type="Pfam" id="PF13590"/>
    </source>
</evidence>
<protein>
    <submittedName>
        <fullName evidence="3">DUF4136 domain-containing protein</fullName>
    </submittedName>
</protein>
<accession>A0ABY9TFN9</accession>
<dbReference type="Proteomes" id="UP001248581">
    <property type="component" value="Chromosome"/>
</dbReference>
<dbReference type="Pfam" id="PF13590">
    <property type="entry name" value="DUF4136"/>
    <property type="match status" value="1"/>
</dbReference>
<dbReference type="EMBL" id="CP134146">
    <property type="protein sequence ID" value="WNC67590.1"/>
    <property type="molecule type" value="Genomic_DNA"/>
</dbReference>
<proteinExistence type="predicted"/>
<organism evidence="3 4">
    <name type="scientific">Thalassotalea nanhaiensis</name>
    <dbReference type="NCBI Taxonomy" id="3065648"/>
    <lineage>
        <taxon>Bacteria</taxon>
        <taxon>Pseudomonadati</taxon>
        <taxon>Pseudomonadota</taxon>
        <taxon>Gammaproteobacteria</taxon>
        <taxon>Alteromonadales</taxon>
        <taxon>Colwelliaceae</taxon>
        <taxon>Thalassotalea</taxon>
    </lineage>
</organism>
<reference evidence="4" key="1">
    <citation type="submission" date="2023-09" db="EMBL/GenBank/DDBJ databases">
        <authorList>
            <person name="Li S."/>
            <person name="Li X."/>
            <person name="Zhang C."/>
            <person name="Zhao Z."/>
        </authorList>
    </citation>
    <scope>NUCLEOTIDE SEQUENCE [LARGE SCALE GENOMIC DNA]</scope>
    <source>
        <strain evidence="4">SQ345</strain>
    </source>
</reference>
<feature type="signal peptide" evidence="1">
    <location>
        <begin position="1"/>
        <end position="28"/>
    </location>
</feature>
<sequence length="187" mass="20520">MRQLTFFKTTLAASFSLLLLLGCTNTPSTVDYDTETNFGQFSSYQLADTTADTSAPSDEITSERIKEAVIAQLTQKSLSLVEQDGDLQVNYFTTLEQREKKSSFSIGIGGSNHSSNSSTGVGVGTTIPLDSKFNTYIQITIDMNHQGKLIWRGFDGFEAEQDISPEDKQKGINEVVAKVLANYPPKK</sequence>
<evidence type="ECO:0000313" key="4">
    <source>
        <dbReference type="Proteomes" id="UP001248581"/>
    </source>
</evidence>
<gene>
    <name evidence="3" type="ORF">RI845_13815</name>
</gene>
<evidence type="ECO:0000313" key="3">
    <source>
        <dbReference type="EMBL" id="WNC67590.1"/>
    </source>
</evidence>
<dbReference type="RefSeq" id="WP_348386749.1">
    <property type="nucleotide sequence ID" value="NZ_CP134146.1"/>
</dbReference>
<keyword evidence="4" id="KW-1185">Reference proteome</keyword>
<feature type="chain" id="PRO_5046762926" evidence="1">
    <location>
        <begin position="29"/>
        <end position="187"/>
    </location>
</feature>
<keyword evidence="1" id="KW-0732">Signal</keyword>
<evidence type="ECO:0000256" key="1">
    <source>
        <dbReference type="SAM" id="SignalP"/>
    </source>
</evidence>
<dbReference type="InterPro" id="IPR025411">
    <property type="entry name" value="DUF4136"/>
</dbReference>
<dbReference type="Gene3D" id="3.30.160.670">
    <property type="match status" value="1"/>
</dbReference>
<feature type="domain" description="DUF4136" evidence="2">
    <location>
        <begin position="30"/>
        <end position="185"/>
    </location>
</feature>